<protein>
    <recommendedName>
        <fullName evidence="2 3">Single-stranded DNA-binding protein</fullName>
        <shortName evidence="2">SSB</shortName>
    </recommendedName>
</protein>
<comment type="subunit">
    <text evidence="2">Homotetramer.</text>
</comment>
<gene>
    <name evidence="5" type="primary">ssb</name>
    <name evidence="5" type="ORF">J0B03_06910</name>
</gene>
<evidence type="ECO:0000256" key="4">
    <source>
        <dbReference type="SAM" id="MobiDB-lite"/>
    </source>
</evidence>
<evidence type="ECO:0000313" key="6">
    <source>
        <dbReference type="Proteomes" id="UP000663499"/>
    </source>
</evidence>
<dbReference type="InterPro" id="IPR011344">
    <property type="entry name" value="ssDNA-bd"/>
</dbReference>
<dbReference type="CDD" id="cd04496">
    <property type="entry name" value="SSB_OBF"/>
    <property type="match status" value="1"/>
</dbReference>
<dbReference type="RefSeq" id="WP_207298908.1">
    <property type="nucleotide sequence ID" value="NZ_CP071444.1"/>
</dbReference>
<dbReference type="GO" id="GO:0003697">
    <property type="term" value="F:single-stranded DNA binding"/>
    <property type="evidence" value="ECO:0007669"/>
    <property type="project" value="UniProtKB-UniRule"/>
</dbReference>
<dbReference type="SUPFAM" id="SSF50249">
    <property type="entry name" value="Nucleic acid-binding proteins"/>
    <property type="match status" value="1"/>
</dbReference>
<dbReference type="GO" id="GO:0006310">
    <property type="term" value="P:DNA recombination"/>
    <property type="evidence" value="ECO:0007669"/>
    <property type="project" value="UniProtKB-UniRule"/>
</dbReference>
<dbReference type="AlphaFoldDB" id="A0A974XDC2"/>
<dbReference type="GO" id="GO:0006281">
    <property type="term" value="P:DNA repair"/>
    <property type="evidence" value="ECO:0007669"/>
    <property type="project" value="UniProtKB-UniRule"/>
</dbReference>
<evidence type="ECO:0000256" key="1">
    <source>
        <dbReference type="ARBA" id="ARBA00023125"/>
    </source>
</evidence>
<dbReference type="NCBIfam" id="TIGR00621">
    <property type="entry name" value="ssb"/>
    <property type="match status" value="1"/>
</dbReference>
<accession>A0A974XDC2</accession>
<name>A0A974XDC2_9FIRM</name>
<dbReference type="PROSITE" id="PS50935">
    <property type="entry name" value="SSB"/>
    <property type="match status" value="1"/>
</dbReference>
<keyword evidence="2" id="KW-0235">DNA replication</keyword>
<dbReference type="GO" id="GO:0009295">
    <property type="term" value="C:nucleoid"/>
    <property type="evidence" value="ECO:0007669"/>
    <property type="project" value="TreeGrafter"/>
</dbReference>
<organism evidence="5 6">
    <name type="scientific">Alkalibacter rhizosphaerae</name>
    <dbReference type="NCBI Taxonomy" id="2815577"/>
    <lineage>
        <taxon>Bacteria</taxon>
        <taxon>Bacillati</taxon>
        <taxon>Bacillota</taxon>
        <taxon>Clostridia</taxon>
        <taxon>Eubacteriales</taxon>
        <taxon>Eubacteriaceae</taxon>
        <taxon>Alkalibacter</taxon>
    </lineage>
</organism>
<dbReference type="PANTHER" id="PTHR10302:SF27">
    <property type="entry name" value="SINGLE-STRANDED DNA-BINDING PROTEIN"/>
    <property type="match status" value="1"/>
</dbReference>
<dbReference type="Proteomes" id="UP000663499">
    <property type="component" value="Chromosome"/>
</dbReference>
<comment type="caution">
    <text evidence="2">Lacks conserved residue(s) required for the propagation of feature annotation.</text>
</comment>
<reference evidence="5" key="1">
    <citation type="submission" date="2021-03" db="EMBL/GenBank/DDBJ databases">
        <title>Alkalibacter marinus sp. nov., isolated from tidal flat sediment.</title>
        <authorList>
            <person name="Namirimu T."/>
            <person name="Yang J.-A."/>
            <person name="Yang S.-H."/>
            <person name="Kim Y.-J."/>
            <person name="Kwon K.K."/>
        </authorList>
    </citation>
    <scope>NUCLEOTIDE SEQUENCE</scope>
    <source>
        <strain evidence="5">ES005</strain>
    </source>
</reference>
<evidence type="ECO:0000256" key="3">
    <source>
        <dbReference type="PIRNR" id="PIRNR002070"/>
    </source>
</evidence>
<evidence type="ECO:0000313" key="5">
    <source>
        <dbReference type="EMBL" id="QSX07566.1"/>
    </source>
</evidence>
<feature type="compositionally biased region" description="Acidic residues" evidence="4">
    <location>
        <begin position="137"/>
        <end position="148"/>
    </location>
</feature>
<dbReference type="HAMAP" id="MF_00984">
    <property type="entry name" value="SSB"/>
    <property type="match status" value="1"/>
</dbReference>
<dbReference type="InterPro" id="IPR000424">
    <property type="entry name" value="Primosome_PriB/ssb"/>
</dbReference>
<evidence type="ECO:0000256" key="2">
    <source>
        <dbReference type="HAMAP-Rule" id="MF_00984"/>
    </source>
</evidence>
<dbReference type="Gene3D" id="2.40.50.140">
    <property type="entry name" value="Nucleic acid-binding proteins"/>
    <property type="match status" value="1"/>
</dbReference>
<keyword evidence="2" id="KW-0233">DNA recombination</keyword>
<keyword evidence="6" id="KW-1185">Reference proteome</keyword>
<feature type="compositionally biased region" description="Polar residues" evidence="4">
    <location>
        <begin position="104"/>
        <end position="128"/>
    </location>
</feature>
<feature type="region of interest" description="Disordered" evidence="4">
    <location>
        <begin position="104"/>
        <end position="148"/>
    </location>
</feature>
<dbReference type="GO" id="GO:0006260">
    <property type="term" value="P:DNA replication"/>
    <property type="evidence" value="ECO:0007669"/>
    <property type="project" value="UniProtKB-UniRule"/>
</dbReference>
<keyword evidence="2" id="KW-0227">DNA damage</keyword>
<sequence length="148" mass="16402">MNKVVLVGRLTKDIELRYTQKGTAVASFTIAIDRRFKNQNGEKETDFINCVAWGAQGETASKYVGKGSQIGVCGRIQTRSYEANDGGRRYVTEVVCEEIEFLSSGGNQNRSGGYSPAKQDQNRNSNSDFGVPMDDFQPLEDDDDDLPF</sequence>
<feature type="short sequence motif" description="Important for interaction with partner proteins" evidence="2">
    <location>
        <begin position="143"/>
        <end position="148"/>
    </location>
</feature>
<dbReference type="PIRSF" id="PIRSF002070">
    <property type="entry name" value="SSB"/>
    <property type="match status" value="1"/>
</dbReference>
<dbReference type="KEGG" id="alka:J0B03_06910"/>
<dbReference type="PANTHER" id="PTHR10302">
    <property type="entry name" value="SINGLE-STRANDED DNA-BINDING PROTEIN"/>
    <property type="match status" value="1"/>
</dbReference>
<keyword evidence="2" id="KW-0234">DNA repair</keyword>
<proteinExistence type="inferred from homology"/>
<comment type="function">
    <text evidence="2">Plays an important role in DNA replication, recombination and repair. Binds to ssDNA and to an array of partner proteins to recruit them to their sites of action during DNA metabolism.</text>
</comment>
<keyword evidence="1 2" id="KW-0238">DNA-binding</keyword>
<dbReference type="EMBL" id="CP071444">
    <property type="protein sequence ID" value="QSX07566.1"/>
    <property type="molecule type" value="Genomic_DNA"/>
</dbReference>
<dbReference type="InterPro" id="IPR012340">
    <property type="entry name" value="NA-bd_OB-fold"/>
</dbReference>
<dbReference type="Pfam" id="PF00436">
    <property type="entry name" value="SSB"/>
    <property type="match status" value="1"/>
</dbReference>